<evidence type="ECO:0000313" key="1">
    <source>
        <dbReference type="EMBL" id="SHF46049.1"/>
    </source>
</evidence>
<dbReference type="OrthoDB" id="980385at2"/>
<organism evidence="1 2">
    <name type="scientific">Chryseobacterium arachidis</name>
    <dbReference type="NCBI Taxonomy" id="1416778"/>
    <lineage>
        <taxon>Bacteria</taxon>
        <taxon>Pseudomonadati</taxon>
        <taxon>Bacteroidota</taxon>
        <taxon>Flavobacteriia</taxon>
        <taxon>Flavobacteriales</taxon>
        <taxon>Weeksellaceae</taxon>
        <taxon>Chryseobacterium group</taxon>
        <taxon>Chryseobacterium</taxon>
    </lineage>
</organism>
<keyword evidence="2" id="KW-1185">Reference proteome</keyword>
<evidence type="ECO:0000313" key="2">
    <source>
        <dbReference type="Proteomes" id="UP000184518"/>
    </source>
</evidence>
<dbReference type="EMBL" id="FQUT01000004">
    <property type="protein sequence ID" value="SHF46049.1"/>
    <property type="molecule type" value="Genomic_DNA"/>
</dbReference>
<protein>
    <submittedName>
        <fullName evidence="1">Uncharacterized protein</fullName>
    </submittedName>
</protein>
<sequence>MKPNIFVPFFLFPVFAFSQASQDLYLDEDGIKIEKYNPGKSYDDNYSLNNSIYTIGRKLTYSYYYENKKGDKFLIKKGKEIPQPQGYNIYDWDFVELSKKDPQTVQFITLTTTSGDPFHGAVPDYNQTAIEYQYVTNNGELWNSETTGAIENPMNVWIHPPRNLFFEILELNPFPYIKSPYTVGTKWDWKLQIGENWGDSRWLKWTGEIENHYQYEIIGQKMIPTKLGDLDCYLVQGKAKSRIGETQLLSYFSPEFGFVKLEYKNIDGTKTVLELEKAE</sequence>
<name>A0A1M5BU38_9FLAO</name>
<dbReference type="RefSeq" id="WP_083531651.1">
    <property type="nucleotide sequence ID" value="NZ_FQUT01000004.1"/>
</dbReference>
<dbReference type="AlphaFoldDB" id="A0A1M5BU38"/>
<accession>A0A1M5BU38</accession>
<reference evidence="2" key="1">
    <citation type="submission" date="2016-11" db="EMBL/GenBank/DDBJ databases">
        <authorList>
            <person name="Varghese N."/>
            <person name="Submissions S."/>
        </authorList>
    </citation>
    <scope>NUCLEOTIDE SEQUENCE [LARGE SCALE GENOMIC DNA]</scope>
    <source>
        <strain evidence="2">DSM 27619</strain>
    </source>
</reference>
<proteinExistence type="predicted"/>
<gene>
    <name evidence="1" type="ORF">SAMN05443633_104296</name>
</gene>
<dbReference type="STRING" id="1416778.SAMN05443633_104296"/>
<dbReference type="Proteomes" id="UP000184518">
    <property type="component" value="Unassembled WGS sequence"/>
</dbReference>